<dbReference type="Gene3D" id="1.10.472.80">
    <property type="entry name" value="Ypt/Rab-GAP domain of gyp1p, domain 3"/>
    <property type="match status" value="1"/>
</dbReference>
<dbReference type="SUPFAM" id="SSF47923">
    <property type="entry name" value="Ypt/Rab-GAP domain of gyp1p"/>
    <property type="match status" value="2"/>
</dbReference>
<feature type="domain" description="Rab-GAP TBC" evidence="1">
    <location>
        <begin position="53"/>
        <end position="246"/>
    </location>
</feature>
<dbReference type="GO" id="GO:0005096">
    <property type="term" value="F:GTPase activator activity"/>
    <property type="evidence" value="ECO:0007669"/>
    <property type="project" value="TreeGrafter"/>
</dbReference>
<keyword evidence="3" id="KW-1185">Reference proteome</keyword>
<dbReference type="PANTHER" id="PTHR47219">
    <property type="entry name" value="RAB GTPASE-ACTIVATING PROTEIN 1-LIKE"/>
    <property type="match status" value="1"/>
</dbReference>
<sequence>MSMASNQGFSSSSETSMDARRQQELKWVSLMDAVPPAQARKSKKVKKLLMDGTVPSSVRFRVWAYLTDTKAMVTPGVYAKQLVKRPRAPAFVEVEREIQRIPSDYPRINQTPLLSVLHAYLSIVPDIQYSIGRSSLCLLFSPLGLTLISGHLVTLAPEEDAFWIFVSIMNSYLRPYFSSNTTQIDVDTALFRRALEANDAQVAKKVLRDMSVNLAELCHSWFSTLFVNTLPLDYLNRVWGLFLYDGIPFLFRVGLTLFHCCRRQVLGAINQESLFDVLNHPSPNWLPPLNTFVDFAYGVRLKDGDLRKQRENTKDVAKLLARPFSPPPPRFSDRFAGL</sequence>
<evidence type="ECO:0000313" key="3">
    <source>
        <dbReference type="Proteomes" id="UP001215598"/>
    </source>
</evidence>
<dbReference type="GO" id="GO:0031267">
    <property type="term" value="F:small GTPase binding"/>
    <property type="evidence" value="ECO:0007669"/>
    <property type="project" value="TreeGrafter"/>
</dbReference>
<dbReference type="InterPro" id="IPR050302">
    <property type="entry name" value="Rab_GAP_TBC_domain"/>
</dbReference>
<dbReference type="EMBL" id="JARKIB010000015">
    <property type="protein sequence ID" value="KAJ7771629.1"/>
    <property type="molecule type" value="Genomic_DNA"/>
</dbReference>
<accession>A0AAD7JTJ9</accession>
<dbReference type="PROSITE" id="PS50086">
    <property type="entry name" value="TBC_RABGAP"/>
    <property type="match status" value="1"/>
</dbReference>
<dbReference type="PANTHER" id="PTHR47219:SF20">
    <property type="entry name" value="TBC1 DOMAIN FAMILY MEMBER 2B"/>
    <property type="match status" value="1"/>
</dbReference>
<gene>
    <name evidence="2" type="ORF">B0H16DRAFT_1771513</name>
</gene>
<evidence type="ECO:0000259" key="1">
    <source>
        <dbReference type="PROSITE" id="PS50086"/>
    </source>
</evidence>
<evidence type="ECO:0000313" key="2">
    <source>
        <dbReference type="EMBL" id="KAJ7771629.1"/>
    </source>
</evidence>
<dbReference type="InterPro" id="IPR000195">
    <property type="entry name" value="Rab-GAP-TBC_dom"/>
</dbReference>
<organism evidence="2 3">
    <name type="scientific">Mycena metata</name>
    <dbReference type="NCBI Taxonomy" id="1033252"/>
    <lineage>
        <taxon>Eukaryota</taxon>
        <taxon>Fungi</taxon>
        <taxon>Dikarya</taxon>
        <taxon>Basidiomycota</taxon>
        <taxon>Agaricomycotina</taxon>
        <taxon>Agaricomycetes</taxon>
        <taxon>Agaricomycetidae</taxon>
        <taxon>Agaricales</taxon>
        <taxon>Marasmiineae</taxon>
        <taxon>Mycenaceae</taxon>
        <taxon>Mycena</taxon>
    </lineage>
</organism>
<reference evidence="2" key="1">
    <citation type="submission" date="2023-03" db="EMBL/GenBank/DDBJ databases">
        <title>Massive genome expansion in bonnet fungi (Mycena s.s.) driven by repeated elements and novel gene families across ecological guilds.</title>
        <authorList>
            <consortium name="Lawrence Berkeley National Laboratory"/>
            <person name="Harder C.B."/>
            <person name="Miyauchi S."/>
            <person name="Viragh M."/>
            <person name="Kuo A."/>
            <person name="Thoen E."/>
            <person name="Andreopoulos B."/>
            <person name="Lu D."/>
            <person name="Skrede I."/>
            <person name="Drula E."/>
            <person name="Henrissat B."/>
            <person name="Morin E."/>
            <person name="Kohler A."/>
            <person name="Barry K."/>
            <person name="LaButti K."/>
            <person name="Morin E."/>
            <person name="Salamov A."/>
            <person name="Lipzen A."/>
            <person name="Mereny Z."/>
            <person name="Hegedus B."/>
            <person name="Baldrian P."/>
            <person name="Stursova M."/>
            <person name="Weitz H."/>
            <person name="Taylor A."/>
            <person name="Grigoriev I.V."/>
            <person name="Nagy L.G."/>
            <person name="Martin F."/>
            <person name="Kauserud H."/>
        </authorList>
    </citation>
    <scope>NUCLEOTIDE SEQUENCE</scope>
    <source>
        <strain evidence="2">CBHHK182m</strain>
    </source>
</reference>
<dbReference type="AlphaFoldDB" id="A0AAD7JTJ9"/>
<dbReference type="SMART" id="SM00164">
    <property type="entry name" value="TBC"/>
    <property type="match status" value="1"/>
</dbReference>
<name>A0AAD7JTJ9_9AGAR</name>
<dbReference type="Gene3D" id="1.10.8.270">
    <property type="entry name" value="putative rabgap domain of human tbc1 domain family member 14 like domains"/>
    <property type="match status" value="1"/>
</dbReference>
<comment type="caution">
    <text evidence="2">The sequence shown here is derived from an EMBL/GenBank/DDBJ whole genome shotgun (WGS) entry which is preliminary data.</text>
</comment>
<proteinExistence type="predicted"/>
<dbReference type="InterPro" id="IPR035969">
    <property type="entry name" value="Rab-GAP_TBC_sf"/>
</dbReference>
<protein>
    <submittedName>
        <fullName evidence="2">RabGAP TBC</fullName>
    </submittedName>
</protein>
<dbReference type="Proteomes" id="UP001215598">
    <property type="component" value="Unassembled WGS sequence"/>
</dbReference>
<dbReference type="Pfam" id="PF00566">
    <property type="entry name" value="RabGAP-TBC"/>
    <property type="match status" value="1"/>
</dbReference>